<gene>
    <name evidence="2" type="ORF">M529_16040</name>
</gene>
<dbReference type="eggNOG" id="ENOG502ZBSR">
    <property type="taxonomic scope" value="Bacteria"/>
</dbReference>
<keyword evidence="1" id="KW-1133">Transmembrane helix</keyword>
<dbReference type="Pfam" id="PF22765">
    <property type="entry name" value="DUF7010"/>
    <property type="match status" value="1"/>
</dbReference>
<accession>T0K415</accession>
<proteinExistence type="predicted"/>
<comment type="caution">
    <text evidence="2">The sequence shown here is derived from an EMBL/GenBank/DDBJ whole genome shotgun (WGS) entry which is preliminary data.</text>
</comment>
<dbReference type="Proteomes" id="UP000015523">
    <property type="component" value="Unassembled WGS sequence"/>
</dbReference>
<organism evidence="2 3">
    <name type="scientific">Sphingobium ummariense RL-3</name>
    <dbReference type="NCBI Taxonomy" id="1346791"/>
    <lineage>
        <taxon>Bacteria</taxon>
        <taxon>Pseudomonadati</taxon>
        <taxon>Pseudomonadota</taxon>
        <taxon>Alphaproteobacteria</taxon>
        <taxon>Sphingomonadales</taxon>
        <taxon>Sphingomonadaceae</taxon>
        <taxon>Sphingobium</taxon>
    </lineage>
</organism>
<feature type="transmembrane region" description="Helical" evidence="1">
    <location>
        <begin position="154"/>
        <end position="171"/>
    </location>
</feature>
<evidence type="ECO:0000313" key="3">
    <source>
        <dbReference type="Proteomes" id="UP000015523"/>
    </source>
</evidence>
<dbReference type="RefSeq" id="WP_021318875.1">
    <property type="nucleotide sequence ID" value="NZ_AUWY01000108.1"/>
</dbReference>
<dbReference type="STRING" id="1346791.M529_16040"/>
<name>T0K415_9SPHN</name>
<dbReference type="EMBL" id="AUWY01000108">
    <property type="protein sequence ID" value="EQB31249.1"/>
    <property type="molecule type" value="Genomic_DNA"/>
</dbReference>
<feature type="transmembrane region" description="Helical" evidence="1">
    <location>
        <begin position="20"/>
        <end position="39"/>
    </location>
</feature>
<reference evidence="2 3" key="1">
    <citation type="journal article" date="2013" name="Genome Announc.">
        <title>Draft Genome Sequence of Sphingobium ummariense Strain RL-3, a Hexachlorocyclohexane-Degrading Bacterium.</title>
        <authorList>
            <person name="Kohli P."/>
            <person name="Dua A."/>
            <person name="Sangwan N."/>
            <person name="Oldach P."/>
            <person name="Khurana J.P."/>
            <person name="Lal R."/>
        </authorList>
    </citation>
    <scope>NUCLEOTIDE SEQUENCE [LARGE SCALE GENOMIC DNA]</scope>
    <source>
        <strain evidence="2 3">RL-3</strain>
    </source>
</reference>
<evidence type="ECO:0000256" key="1">
    <source>
        <dbReference type="SAM" id="Phobius"/>
    </source>
</evidence>
<keyword evidence="1" id="KW-0812">Transmembrane</keyword>
<evidence type="ECO:0000313" key="2">
    <source>
        <dbReference type="EMBL" id="EQB31249.1"/>
    </source>
</evidence>
<protein>
    <submittedName>
        <fullName evidence="2">Uncharacterized protein</fullName>
    </submittedName>
</protein>
<dbReference type="InterPro" id="IPR053824">
    <property type="entry name" value="DUF7010"/>
</dbReference>
<dbReference type="OrthoDB" id="7595043at2"/>
<dbReference type="PATRIC" id="fig|1346791.3.peg.3091"/>
<keyword evidence="3" id="KW-1185">Reference proteome</keyword>
<feature type="transmembrane region" description="Helical" evidence="1">
    <location>
        <begin position="130"/>
        <end position="148"/>
    </location>
</feature>
<dbReference type="AlphaFoldDB" id="T0K415"/>
<feature type="transmembrane region" description="Helical" evidence="1">
    <location>
        <begin position="76"/>
        <end position="98"/>
    </location>
</feature>
<sequence length="189" mass="20931">MTFDEMRVDFIVRRRGSLALPITGLIVYSTAALLSLAIAAPFHNLVLALCFWAIMPLGLLVGRLRGEDMSTPPENPLLRLSAMARIMALATWAIHIPIWIHAPALFPLSVGIGFALHWVVFSWTIGHPLGLVHLAMRIVFVLTAWHLFPGNRMGAVSIGIALAYGISLFQLRRVDWQARLGLKVDPLRP</sequence>
<keyword evidence="1" id="KW-0472">Membrane</keyword>
<feature type="transmembrane region" description="Helical" evidence="1">
    <location>
        <begin position="45"/>
        <end position="64"/>
    </location>
</feature>